<keyword evidence="2" id="KW-1185">Reference proteome</keyword>
<name>A0ABV7EZ32_9BURK</name>
<organism evidence="1 2">
    <name type="scientific">Undibacterium arcticum</name>
    <dbReference type="NCBI Taxonomy" id="1762892"/>
    <lineage>
        <taxon>Bacteria</taxon>
        <taxon>Pseudomonadati</taxon>
        <taxon>Pseudomonadota</taxon>
        <taxon>Betaproteobacteria</taxon>
        <taxon>Burkholderiales</taxon>
        <taxon>Oxalobacteraceae</taxon>
        <taxon>Undibacterium</taxon>
    </lineage>
</organism>
<dbReference type="RefSeq" id="WP_390326651.1">
    <property type="nucleotide sequence ID" value="NZ_JBHRTP010000008.1"/>
</dbReference>
<comment type="caution">
    <text evidence="1">The sequence shown here is derived from an EMBL/GenBank/DDBJ whole genome shotgun (WGS) entry which is preliminary data.</text>
</comment>
<evidence type="ECO:0000313" key="2">
    <source>
        <dbReference type="Proteomes" id="UP001595530"/>
    </source>
</evidence>
<dbReference type="Proteomes" id="UP001595530">
    <property type="component" value="Unassembled WGS sequence"/>
</dbReference>
<dbReference type="EMBL" id="JBHRTP010000008">
    <property type="protein sequence ID" value="MFC3107219.1"/>
    <property type="molecule type" value="Genomic_DNA"/>
</dbReference>
<gene>
    <name evidence="1" type="ORF">ACFOFO_04435</name>
</gene>
<protein>
    <submittedName>
        <fullName evidence="1">Uncharacterized protein</fullName>
    </submittedName>
</protein>
<accession>A0ABV7EZ32</accession>
<proteinExistence type="predicted"/>
<evidence type="ECO:0000313" key="1">
    <source>
        <dbReference type="EMBL" id="MFC3107219.1"/>
    </source>
</evidence>
<sequence>MSCTISGGRHALQLAADACAAEQVAGFSPGPGAAVFGVDDLGTSATDPAASDPAAADAGLLDVNADVSGAINTVAFEANNPQKYDCGSISVF</sequence>
<reference evidence="2" key="1">
    <citation type="journal article" date="2019" name="Int. J. Syst. Evol. Microbiol.">
        <title>The Global Catalogue of Microorganisms (GCM) 10K type strain sequencing project: providing services to taxonomists for standard genome sequencing and annotation.</title>
        <authorList>
            <consortium name="The Broad Institute Genomics Platform"/>
            <consortium name="The Broad Institute Genome Sequencing Center for Infectious Disease"/>
            <person name="Wu L."/>
            <person name="Ma J."/>
        </authorList>
    </citation>
    <scope>NUCLEOTIDE SEQUENCE [LARGE SCALE GENOMIC DNA]</scope>
    <source>
        <strain evidence="2">KCTC 42986</strain>
    </source>
</reference>